<dbReference type="EMBL" id="FOCF01000001">
    <property type="protein sequence ID" value="SEM40880.1"/>
    <property type="molecule type" value="Genomic_DNA"/>
</dbReference>
<sequence length="99" mass="10457">MPDYLTAAAKDVWFEEIEHVVANGVNNSHASTFARYCSLEAQCRAIFASGDVPRGAYLSEVRKLAELLGISGLAARTTTGTIANPLSAEANPYGALPDA</sequence>
<gene>
    <name evidence="1" type="ORF">SAMN05192583_0086</name>
</gene>
<name>A0A1H7Y430_9SPHN</name>
<dbReference type="Proteomes" id="UP000199206">
    <property type="component" value="Unassembled WGS sequence"/>
</dbReference>
<evidence type="ECO:0008006" key="3">
    <source>
        <dbReference type="Google" id="ProtNLM"/>
    </source>
</evidence>
<dbReference type="OrthoDB" id="8448543at2"/>
<evidence type="ECO:0000313" key="2">
    <source>
        <dbReference type="Proteomes" id="UP000199206"/>
    </source>
</evidence>
<dbReference type="AlphaFoldDB" id="A0A1H7Y430"/>
<dbReference type="STRING" id="1166340.SAMN05192583_0086"/>
<evidence type="ECO:0000313" key="1">
    <source>
        <dbReference type="EMBL" id="SEM40880.1"/>
    </source>
</evidence>
<reference evidence="2" key="1">
    <citation type="submission" date="2016-10" db="EMBL/GenBank/DDBJ databases">
        <authorList>
            <person name="Varghese N."/>
            <person name="Submissions S."/>
        </authorList>
    </citation>
    <scope>NUCLEOTIDE SEQUENCE [LARGE SCALE GENOMIC DNA]</scope>
    <source>
        <strain evidence="2">S6-262</strain>
    </source>
</reference>
<dbReference type="RefSeq" id="WP_093663525.1">
    <property type="nucleotide sequence ID" value="NZ_FOCF01000001.1"/>
</dbReference>
<proteinExistence type="predicted"/>
<protein>
    <recommendedName>
        <fullName evidence="3">Phage terminase, small subunit, putative, P27 family</fullName>
    </recommendedName>
</protein>
<accession>A0A1H7Y430</accession>
<organism evidence="1 2">
    <name type="scientific">Sphingomonas gellani</name>
    <dbReference type="NCBI Taxonomy" id="1166340"/>
    <lineage>
        <taxon>Bacteria</taxon>
        <taxon>Pseudomonadati</taxon>
        <taxon>Pseudomonadota</taxon>
        <taxon>Alphaproteobacteria</taxon>
        <taxon>Sphingomonadales</taxon>
        <taxon>Sphingomonadaceae</taxon>
        <taxon>Sphingomonas</taxon>
    </lineage>
</organism>
<keyword evidence="2" id="KW-1185">Reference proteome</keyword>